<organism evidence="1 2">
    <name type="scientific">Ameca splendens</name>
    <dbReference type="NCBI Taxonomy" id="208324"/>
    <lineage>
        <taxon>Eukaryota</taxon>
        <taxon>Metazoa</taxon>
        <taxon>Chordata</taxon>
        <taxon>Craniata</taxon>
        <taxon>Vertebrata</taxon>
        <taxon>Euteleostomi</taxon>
        <taxon>Actinopterygii</taxon>
        <taxon>Neopterygii</taxon>
        <taxon>Teleostei</taxon>
        <taxon>Neoteleostei</taxon>
        <taxon>Acanthomorphata</taxon>
        <taxon>Ovalentaria</taxon>
        <taxon>Atherinomorphae</taxon>
        <taxon>Cyprinodontiformes</taxon>
        <taxon>Goodeidae</taxon>
        <taxon>Ameca</taxon>
    </lineage>
</organism>
<dbReference type="EMBL" id="JAHRIP010085401">
    <property type="protein sequence ID" value="MEQ2314448.1"/>
    <property type="molecule type" value="Genomic_DNA"/>
</dbReference>
<sequence>MQSKSTNPKTKELENVVWLPGVVKRSWRTATFETQSSNRNSNEMDFLRCVFFLLNQCSSAPENICCNCKTLYGPVQKEISIFSLLPIPEPDQQCECALGCQELSGIHHLVPQGPVYSEAVINVGCKQRTSTSMSFCISSIVSVSLLQPANDTL</sequence>
<name>A0ABV1AAH8_9TELE</name>
<evidence type="ECO:0000313" key="1">
    <source>
        <dbReference type="EMBL" id="MEQ2314448.1"/>
    </source>
</evidence>
<dbReference type="Proteomes" id="UP001469553">
    <property type="component" value="Unassembled WGS sequence"/>
</dbReference>
<evidence type="ECO:0000313" key="2">
    <source>
        <dbReference type="Proteomes" id="UP001469553"/>
    </source>
</evidence>
<keyword evidence="2" id="KW-1185">Reference proteome</keyword>
<gene>
    <name evidence="1" type="ORF">AMECASPLE_012254</name>
</gene>
<protein>
    <submittedName>
        <fullName evidence="1">Uncharacterized protein</fullName>
    </submittedName>
</protein>
<proteinExistence type="predicted"/>
<accession>A0ABV1AAH8</accession>
<reference evidence="1 2" key="1">
    <citation type="submission" date="2021-06" db="EMBL/GenBank/DDBJ databases">
        <authorList>
            <person name="Palmer J.M."/>
        </authorList>
    </citation>
    <scope>NUCLEOTIDE SEQUENCE [LARGE SCALE GENOMIC DNA]</scope>
    <source>
        <strain evidence="1 2">AS_MEX2019</strain>
        <tissue evidence="1">Muscle</tissue>
    </source>
</reference>
<comment type="caution">
    <text evidence="1">The sequence shown here is derived from an EMBL/GenBank/DDBJ whole genome shotgun (WGS) entry which is preliminary data.</text>
</comment>